<name>A0A7W8NE20_9DEIO</name>
<sequence length="245" mass="26929">MTEPTQPLTLTAPTIVSAQRLSRLLTVNSLALAILNDRRAPLPLQAQQPAPNATPRGKPGLTTADYLQAHEAERRAYRAHRDAVQAVLEAERYTPDTVPACLIARLNAEKRHRTAEVDLRVVTATLRADLAPATRPGHLTAYVVKLPTVHYVSPLFGLHALSEPHTATIDTASLEGDDLAYFLEFQREFPARGQWPLYAPDQTEGLRGVRNHLLARPARLLFERLILAHPGSVPTVHPAKALETA</sequence>
<accession>A0A7W8NE20</accession>
<dbReference type="Proteomes" id="UP000552709">
    <property type="component" value="Unassembled WGS sequence"/>
</dbReference>
<gene>
    <name evidence="2" type="ORF">HNQ08_000419</name>
</gene>
<protein>
    <submittedName>
        <fullName evidence="2">Uncharacterized protein</fullName>
    </submittedName>
</protein>
<evidence type="ECO:0000313" key="2">
    <source>
        <dbReference type="EMBL" id="MBB5361348.1"/>
    </source>
</evidence>
<evidence type="ECO:0000256" key="1">
    <source>
        <dbReference type="SAM" id="MobiDB-lite"/>
    </source>
</evidence>
<comment type="caution">
    <text evidence="2">The sequence shown here is derived from an EMBL/GenBank/DDBJ whole genome shotgun (WGS) entry which is preliminary data.</text>
</comment>
<dbReference type="RefSeq" id="WP_184127432.1">
    <property type="nucleotide sequence ID" value="NZ_JACHFL010000001.1"/>
</dbReference>
<evidence type="ECO:0000313" key="3">
    <source>
        <dbReference type="Proteomes" id="UP000552709"/>
    </source>
</evidence>
<feature type="region of interest" description="Disordered" evidence="1">
    <location>
        <begin position="43"/>
        <end position="62"/>
    </location>
</feature>
<keyword evidence="3" id="KW-1185">Reference proteome</keyword>
<reference evidence="2 3" key="1">
    <citation type="submission" date="2020-08" db="EMBL/GenBank/DDBJ databases">
        <title>Genomic Encyclopedia of Type Strains, Phase IV (KMG-IV): sequencing the most valuable type-strain genomes for metagenomic binning, comparative biology and taxonomic classification.</title>
        <authorList>
            <person name="Goeker M."/>
        </authorList>
    </citation>
    <scope>NUCLEOTIDE SEQUENCE [LARGE SCALE GENOMIC DNA]</scope>
    <source>
        <strain evidence="2 3">DSM 27939</strain>
    </source>
</reference>
<dbReference type="AlphaFoldDB" id="A0A7W8NE20"/>
<dbReference type="EMBL" id="JACHFL010000001">
    <property type="protein sequence ID" value="MBB5361348.1"/>
    <property type="molecule type" value="Genomic_DNA"/>
</dbReference>
<proteinExistence type="predicted"/>
<organism evidence="2 3">
    <name type="scientific">Deinococcus humi</name>
    <dbReference type="NCBI Taxonomy" id="662880"/>
    <lineage>
        <taxon>Bacteria</taxon>
        <taxon>Thermotogati</taxon>
        <taxon>Deinococcota</taxon>
        <taxon>Deinococci</taxon>
        <taxon>Deinococcales</taxon>
        <taxon>Deinococcaceae</taxon>
        <taxon>Deinococcus</taxon>
    </lineage>
</organism>